<dbReference type="InterPro" id="IPR052358">
    <property type="entry name" value="Aro_Compnd_Degr_Hydrolases"/>
</dbReference>
<evidence type="ECO:0000259" key="1">
    <source>
        <dbReference type="Pfam" id="PF04909"/>
    </source>
</evidence>
<accession>A0A2S0IAQ3</accession>
<evidence type="ECO:0000313" key="2">
    <source>
        <dbReference type="EMBL" id="AVJ29044.1"/>
    </source>
</evidence>
<dbReference type="InterPro" id="IPR006680">
    <property type="entry name" value="Amidohydro-rel"/>
</dbReference>
<dbReference type="RefSeq" id="WP_105239774.1">
    <property type="nucleotide sequence ID" value="NZ_CP023270.1"/>
</dbReference>
<sequence>MQAPTDIRRPDGAARGRWDCHTHIFGPWQDYPLASNPAYVPAEAPFCALRALHAACGLTRGVIVQAAPYGEDHTALLDALRAGGGAYRGIALISETTSPQTLERLHGAGVRGIRLGMMKHLAGKPDATRMGALLDKIRPLGWHALVHGELPDVLDVVPELLRHGVPLVIDHMARAPVDGSVDLAPLLALLRDANVWIKLSGADRITRGQNDCRAALPTMARLIEAAPDRAIWGSDWPHVNIAYPPPAMPSLLGLLHEACGAGPALLASILSDNPSRLYG</sequence>
<dbReference type="EMBL" id="CP023270">
    <property type="protein sequence ID" value="AVJ29044.1"/>
    <property type="molecule type" value="Genomic_DNA"/>
</dbReference>
<dbReference type="Proteomes" id="UP000239477">
    <property type="component" value="Chromosome"/>
</dbReference>
<organism evidence="2 3">
    <name type="scientific">Achromobacter spanius</name>
    <dbReference type="NCBI Taxonomy" id="217203"/>
    <lineage>
        <taxon>Bacteria</taxon>
        <taxon>Pseudomonadati</taxon>
        <taxon>Pseudomonadota</taxon>
        <taxon>Betaproteobacteria</taxon>
        <taxon>Burkholderiales</taxon>
        <taxon>Alcaligenaceae</taxon>
        <taxon>Achromobacter</taxon>
    </lineage>
</organism>
<gene>
    <name evidence="2" type="ORF">CLM73_19030</name>
</gene>
<dbReference type="AlphaFoldDB" id="A0A2S0IAQ3"/>
<dbReference type="PANTHER" id="PTHR35563">
    <property type="entry name" value="BARREL METAL-DEPENDENT HYDROLASE, PUTATIVE (AFU_ORTHOLOGUE AFUA_1G16240)-RELATED"/>
    <property type="match status" value="1"/>
</dbReference>
<dbReference type="GO" id="GO:0016787">
    <property type="term" value="F:hydrolase activity"/>
    <property type="evidence" value="ECO:0007669"/>
    <property type="project" value="UniProtKB-KW"/>
</dbReference>
<proteinExistence type="predicted"/>
<dbReference type="PANTHER" id="PTHR35563:SF2">
    <property type="entry name" value="BARREL METAL-DEPENDENT HYDROLASE, PUTATIVE (AFU_ORTHOLOGUE AFUA_1G16240)-RELATED"/>
    <property type="match status" value="1"/>
</dbReference>
<dbReference type="OrthoDB" id="9787654at2"/>
<protein>
    <submittedName>
        <fullName evidence="2">Amidohydrolase</fullName>
    </submittedName>
</protein>
<name>A0A2S0IAQ3_9BURK</name>
<evidence type="ECO:0000313" key="3">
    <source>
        <dbReference type="Proteomes" id="UP000239477"/>
    </source>
</evidence>
<dbReference type="SUPFAM" id="SSF51556">
    <property type="entry name" value="Metallo-dependent hydrolases"/>
    <property type="match status" value="1"/>
</dbReference>
<feature type="domain" description="Amidohydrolase-related" evidence="1">
    <location>
        <begin position="18"/>
        <end position="279"/>
    </location>
</feature>
<dbReference type="InterPro" id="IPR032466">
    <property type="entry name" value="Metal_Hydrolase"/>
</dbReference>
<reference evidence="2 3" key="1">
    <citation type="submission" date="2017-09" db="EMBL/GenBank/DDBJ databases">
        <title>Genomic, metabolic, and phenotypic characteristics of bacterial isolates from the natural microbiome of the model nematode Caenorhabditis elegans.</title>
        <authorList>
            <person name="Zimmermann J."/>
            <person name="Obeng N."/>
            <person name="Yang W."/>
            <person name="Obeng O."/>
            <person name="Kissoyan K."/>
            <person name="Pees B."/>
            <person name="Dirksen P."/>
            <person name="Hoppner M."/>
            <person name="Franke A."/>
            <person name="Rosenstiel P."/>
            <person name="Leippe M."/>
            <person name="Dierking K."/>
            <person name="Kaleta C."/>
            <person name="Schulenburg H."/>
        </authorList>
    </citation>
    <scope>NUCLEOTIDE SEQUENCE [LARGE SCALE GENOMIC DNA]</scope>
    <source>
        <strain evidence="2 3">MYb73</strain>
    </source>
</reference>
<keyword evidence="3" id="KW-1185">Reference proteome</keyword>
<dbReference type="Pfam" id="PF04909">
    <property type="entry name" value="Amidohydro_2"/>
    <property type="match status" value="1"/>
</dbReference>
<keyword evidence="2" id="KW-0378">Hydrolase</keyword>
<dbReference type="Gene3D" id="3.20.20.140">
    <property type="entry name" value="Metal-dependent hydrolases"/>
    <property type="match status" value="1"/>
</dbReference>